<dbReference type="Pfam" id="PF00069">
    <property type="entry name" value="Pkinase"/>
    <property type="match status" value="1"/>
</dbReference>
<keyword evidence="1" id="KW-0723">Serine/threonine-protein kinase</keyword>
<dbReference type="InterPro" id="IPR000719">
    <property type="entry name" value="Prot_kinase_dom"/>
</dbReference>
<dbReference type="EMBL" id="CAMXCT010002110">
    <property type="protein sequence ID" value="CAI3995696.1"/>
    <property type="molecule type" value="Genomic_DNA"/>
</dbReference>
<dbReference type="InterPro" id="IPR011009">
    <property type="entry name" value="Kinase-like_dom_sf"/>
</dbReference>
<accession>A0A9P1CSW3</accession>
<keyword evidence="9" id="KW-1185">Reference proteome</keyword>
<evidence type="ECO:0000256" key="5">
    <source>
        <dbReference type="ARBA" id="ARBA00022840"/>
    </source>
</evidence>
<sequence length="480" mass="53397">MCKTVPKARVRRASNVMEKLSKLQDLQHPHISSLTDLMEDDKNYYIISDYYMGGDVQDWLERMDEGNWLQEATCAAYVRQALLALSHSHSAQVYHRDMKPSSLLLTTKLPDAVIKVVDFGIAHILDPDNSIIQSNPSEYTVPEVMKSSEQKGGSADMWSVGAIAHSLLVGNGTSVSSRRGWGYVKDEEGWSERSPLARDFVLRLLRPAHERPSAAKALHHPWIKGMMPINTINVNQSNSKEARELRYKMLCYTLSVILLPAVVPHRDFDQLRVAFQQSDIDRDGYVPRAIGLRLLLSRCQQNEAVVPALNIVDLGRTDTCDLAAIATADLIAREFFAAGPTSAPLMGPFTATDLAPRLLKRFFELFAEKRNGVPVATVQLNAIRAKTRTATAKDVEAYARVHYEELLSCLPEDTAIDSQLLTAQLSASAGRGTPLGTEQELSPLRADSPWELSTFLDLFGIFYTCSSSKRDDSPGSIRMY</sequence>
<reference evidence="7" key="1">
    <citation type="submission" date="2022-10" db="EMBL/GenBank/DDBJ databases">
        <authorList>
            <person name="Chen Y."/>
            <person name="Dougan E. K."/>
            <person name="Chan C."/>
            <person name="Rhodes N."/>
            <person name="Thang M."/>
        </authorList>
    </citation>
    <scope>NUCLEOTIDE SEQUENCE</scope>
</reference>
<evidence type="ECO:0000256" key="4">
    <source>
        <dbReference type="ARBA" id="ARBA00022777"/>
    </source>
</evidence>
<dbReference type="GO" id="GO:0005524">
    <property type="term" value="F:ATP binding"/>
    <property type="evidence" value="ECO:0007669"/>
    <property type="project" value="UniProtKB-KW"/>
</dbReference>
<keyword evidence="2" id="KW-0808">Transferase</keyword>
<comment type="caution">
    <text evidence="7">The sequence shown here is derived from an EMBL/GenBank/DDBJ whole genome shotgun (WGS) entry which is preliminary data.</text>
</comment>
<name>A0A9P1CSW3_9DINO</name>
<evidence type="ECO:0000259" key="6">
    <source>
        <dbReference type="PROSITE" id="PS50011"/>
    </source>
</evidence>
<dbReference type="EMBL" id="CAMXCT020002110">
    <property type="protein sequence ID" value="CAL1149071.1"/>
    <property type="molecule type" value="Genomic_DNA"/>
</dbReference>
<dbReference type="Gene3D" id="3.30.200.20">
    <property type="entry name" value="Phosphorylase Kinase, domain 1"/>
    <property type="match status" value="1"/>
</dbReference>
<dbReference type="GO" id="GO:0004674">
    <property type="term" value="F:protein serine/threonine kinase activity"/>
    <property type="evidence" value="ECO:0007669"/>
    <property type="project" value="UniProtKB-KW"/>
</dbReference>
<dbReference type="SUPFAM" id="SSF56112">
    <property type="entry name" value="Protein kinase-like (PK-like)"/>
    <property type="match status" value="1"/>
</dbReference>
<reference evidence="8 9" key="2">
    <citation type="submission" date="2024-05" db="EMBL/GenBank/DDBJ databases">
        <authorList>
            <person name="Chen Y."/>
            <person name="Shah S."/>
            <person name="Dougan E. K."/>
            <person name="Thang M."/>
            <person name="Chan C."/>
        </authorList>
    </citation>
    <scope>NUCLEOTIDE SEQUENCE [LARGE SCALE GENOMIC DNA]</scope>
</reference>
<evidence type="ECO:0000256" key="1">
    <source>
        <dbReference type="ARBA" id="ARBA00022527"/>
    </source>
</evidence>
<dbReference type="Gene3D" id="1.10.510.10">
    <property type="entry name" value="Transferase(Phosphotransferase) domain 1"/>
    <property type="match status" value="1"/>
</dbReference>
<dbReference type="PANTHER" id="PTHR24349">
    <property type="entry name" value="SERINE/THREONINE-PROTEIN KINASE"/>
    <property type="match status" value="1"/>
</dbReference>
<dbReference type="AlphaFoldDB" id="A0A9P1CSW3"/>
<organism evidence="7">
    <name type="scientific">Cladocopium goreaui</name>
    <dbReference type="NCBI Taxonomy" id="2562237"/>
    <lineage>
        <taxon>Eukaryota</taxon>
        <taxon>Sar</taxon>
        <taxon>Alveolata</taxon>
        <taxon>Dinophyceae</taxon>
        <taxon>Suessiales</taxon>
        <taxon>Symbiodiniaceae</taxon>
        <taxon>Cladocopium</taxon>
    </lineage>
</organism>
<dbReference type="OrthoDB" id="411974at2759"/>
<feature type="domain" description="Protein kinase" evidence="6">
    <location>
        <begin position="1"/>
        <end position="223"/>
    </location>
</feature>
<evidence type="ECO:0000313" key="8">
    <source>
        <dbReference type="EMBL" id="CAL4783008.1"/>
    </source>
</evidence>
<evidence type="ECO:0000256" key="3">
    <source>
        <dbReference type="ARBA" id="ARBA00022741"/>
    </source>
</evidence>
<dbReference type="SMART" id="SM00220">
    <property type="entry name" value="S_TKc"/>
    <property type="match status" value="1"/>
</dbReference>
<keyword evidence="5" id="KW-0067">ATP-binding</keyword>
<keyword evidence="4 8" id="KW-0418">Kinase</keyword>
<evidence type="ECO:0000313" key="7">
    <source>
        <dbReference type="EMBL" id="CAI3995696.1"/>
    </source>
</evidence>
<evidence type="ECO:0000256" key="2">
    <source>
        <dbReference type="ARBA" id="ARBA00022679"/>
    </source>
</evidence>
<evidence type="ECO:0000313" key="9">
    <source>
        <dbReference type="Proteomes" id="UP001152797"/>
    </source>
</evidence>
<dbReference type="PROSITE" id="PS50011">
    <property type="entry name" value="PROTEIN_KINASE_DOM"/>
    <property type="match status" value="1"/>
</dbReference>
<gene>
    <name evidence="7" type="ORF">C1SCF055_LOCUS22225</name>
</gene>
<dbReference type="EMBL" id="CAMXCT030002110">
    <property type="protein sequence ID" value="CAL4783008.1"/>
    <property type="molecule type" value="Genomic_DNA"/>
</dbReference>
<dbReference type="Proteomes" id="UP001152797">
    <property type="component" value="Unassembled WGS sequence"/>
</dbReference>
<dbReference type="InterPro" id="IPR050205">
    <property type="entry name" value="CDPK_Ser/Thr_kinases"/>
</dbReference>
<proteinExistence type="predicted"/>
<protein>
    <submittedName>
        <fullName evidence="8">Calcium/calmodulin-dependent protein kinase</fullName>
    </submittedName>
</protein>
<keyword evidence="3" id="KW-0547">Nucleotide-binding</keyword>